<proteinExistence type="predicted"/>
<evidence type="ECO:0000313" key="3">
    <source>
        <dbReference type="Proteomes" id="UP001215598"/>
    </source>
</evidence>
<gene>
    <name evidence="2" type="ORF">B0H16DRAFT_1238431</name>
</gene>
<feature type="region of interest" description="Disordered" evidence="1">
    <location>
        <begin position="233"/>
        <end position="256"/>
    </location>
</feature>
<name>A0AAD7HQM4_9AGAR</name>
<accession>A0AAD7HQM4</accession>
<reference evidence="2" key="1">
    <citation type="submission" date="2023-03" db="EMBL/GenBank/DDBJ databases">
        <title>Massive genome expansion in bonnet fungi (Mycena s.s.) driven by repeated elements and novel gene families across ecological guilds.</title>
        <authorList>
            <consortium name="Lawrence Berkeley National Laboratory"/>
            <person name="Harder C.B."/>
            <person name="Miyauchi S."/>
            <person name="Viragh M."/>
            <person name="Kuo A."/>
            <person name="Thoen E."/>
            <person name="Andreopoulos B."/>
            <person name="Lu D."/>
            <person name="Skrede I."/>
            <person name="Drula E."/>
            <person name="Henrissat B."/>
            <person name="Morin E."/>
            <person name="Kohler A."/>
            <person name="Barry K."/>
            <person name="LaButti K."/>
            <person name="Morin E."/>
            <person name="Salamov A."/>
            <person name="Lipzen A."/>
            <person name="Mereny Z."/>
            <person name="Hegedus B."/>
            <person name="Baldrian P."/>
            <person name="Stursova M."/>
            <person name="Weitz H."/>
            <person name="Taylor A."/>
            <person name="Grigoriev I.V."/>
            <person name="Nagy L.G."/>
            <person name="Martin F."/>
            <person name="Kauserud H."/>
        </authorList>
    </citation>
    <scope>NUCLEOTIDE SEQUENCE</scope>
    <source>
        <strain evidence="2">CBHHK182m</strain>
    </source>
</reference>
<dbReference type="EMBL" id="JARKIB010000189">
    <property type="protein sequence ID" value="KAJ7726096.1"/>
    <property type="molecule type" value="Genomic_DNA"/>
</dbReference>
<protein>
    <submittedName>
        <fullName evidence="2">Uncharacterized protein</fullName>
    </submittedName>
</protein>
<feature type="non-terminal residue" evidence="2">
    <location>
        <position position="407"/>
    </location>
</feature>
<comment type="caution">
    <text evidence="2">The sequence shown here is derived from an EMBL/GenBank/DDBJ whole genome shotgun (WGS) entry which is preliminary data.</text>
</comment>
<keyword evidence="3" id="KW-1185">Reference proteome</keyword>
<evidence type="ECO:0000256" key="1">
    <source>
        <dbReference type="SAM" id="MobiDB-lite"/>
    </source>
</evidence>
<organism evidence="2 3">
    <name type="scientific">Mycena metata</name>
    <dbReference type="NCBI Taxonomy" id="1033252"/>
    <lineage>
        <taxon>Eukaryota</taxon>
        <taxon>Fungi</taxon>
        <taxon>Dikarya</taxon>
        <taxon>Basidiomycota</taxon>
        <taxon>Agaricomycotina</taxon>
        <taxon>Agaricomycetes</taxon>
        <taxon>Agaricomycetidae</taxon>
        <taxon>Agaricales</taxon>
        <taxon>Marasmiineae</taxon>
        <taxon>Mycenaceae</taxon>
        <taxon>Mycena</taxon>
    </lineage>
</organism>
<sequence>ATDEKGNIHCQNLTCRTQAGNRTRGHTQCIEFKCKSCCTAASLDAGDAHKPRDPCKAHGVESVSDHQYLAGAVVVPAAPAPAAAARRVNGRAAGTRALAQPIGPLWRDTHQKADDAKAAVESLKTRRLEMDAREKKTCELVIFYKAGVMPLVLAEYIDTYPRLQLSSLPDLVAGLKLGSESRLDHWIAGSWKTIQISSILTVENDRRTLLKLRPSLLEEIPLSECPGLTEELTRQPRVHGRKRPGDLDESGSPAKVARPHSMADAAAAAHAQPVIDLATDTSTVAPQRPLAPAAVISHAVPAARRVQNPAPATTSSRPETWWIQNLSVSQYDSGWHDIRALQDSNPKYKAEKAAFPEVFGHKYSKSTVNKYKTLWDSDACKALRDKYIAMGDVPQASMAHLLHAMKG</sequence>
<dbReference type="AlphaFoldDB" id="A0AAD7HQM4"/>
<evidence type="ECO:0000313" key="2">
    <source>
        <dbReference type="EMBL" id="KAJ7726096.1"/>
    </source>
</evidence>
<feature type="non-terminal residue" evidence="2">
    <location>
        <position position="1"/>
    </location>
</feature>
<dbReference type="Proteomes" id="UP001215598">
    <property type="component" value="Unassembled WGS sequence"/>
</dbReference>